<dbReference type="SUPFAM" id="SSF56925">
    <property type="entry name" value="OMPA-like"/>
    <property type="match status" value="1"/>
</dbReference>
<dbReference type="AlphaFoldDB" id="A0A2G0CC30"/>
<gene>
    <name evidence="2" type="ORF">CGL56_15595</name>
</gene>
<organism evidence="2 3">
    <name type="scientific">Neolewinella marina</name>
    <dbReference type="NCBI Taxonomy" id="438751"/>
    <lineage>
        <taxon>Bacteria</taxon>
        <taxon>Pseudomonadati</taxon>
        <taxon>Bacteroidota</taxon>
        <taxon>Saprospiria</taxon>
        <taxon>Saprospirales</taxon>
        <taxon>Lewinellaceae</taxon>
        <taxon>Neolewinella</taxon>
    </lineage>
</organism>
<keyword evidence="1" id="KW-0732">Signal</keyword>
<proteinExistence type="predicted"/>
<feature type="chain" id="PRO_5013679356" description="Outer membrane protein beta-barrel domain-containing protein" evidence="1">
    <location>
        <begin position="23"/>
        <end position="172"/>
    </location>
</feature>
<evidence type="ECO:0000256" key="1">
    <source>
        <dbReference type="SAM" id="SignalP"/>
    </source>
</evidence>
<sequence length="172" mass="19206">MNHLRYLFLFLVFLLLALPANAQRVKDYSSSVGLRVGTPTAVSYKGYFNQRHAAEVYVGYRSYDVSRYISVNAAYLSHQQIESLRGLKYYVGAGPGVRRWSYDFSESGATVVTASAYVGLEYDIPRIPVSVSADWVPTYFFGRDGGSGTFGYDLGGLGVRYRFAGAYDYDDE</sequence>
<evidence type="ECO:0000313" key="3">
    <source>
        <dbReference type="Proteomes" id="UP000226437"/>
    </source>
</evidence>
<evidence type="ECO:0008006" key="4">
    <source>
        <dbReference type="Google" id="ProtNLM"/>
    </source>
</evidence>
<dbReference type="RefSeq" id="WP_099107511.1">
    <property type="nucleotide sequence ID" value="NZ_JAATJF010000003.1"/>
</dbReference>
<protein>
    <recommendedName>
        <fullName evidence="4">Outer membrane protein beta-barrel domain-containing protein</fullName>
    </recommendedName>
</protein>
<accession>A0A2G0CC30</accession>
<feature type="signal peptide" evidence="1">
    <location>
        <begin position="1"/>
        <end position="22"/>
    </location>
</feature>
<name>A0A2G0CC30_9BACT</name>
<dbReference type="OrthoDB" id="978645at2"/>
<keyword evidence="3" id="KW-1185">Reference proteome</keyword>
<dbReference type="InterPro" id="IPR011250">
    <property type="entry name" value="OMP/PagP_B-barrel"/>
</dbReference>
<reference evidence="2 3" key="1">
    <citation type="submission" date="2017-10" db="EMBL/GenBank/DDBJ databases">
        <title>The draft genome sequence of Lewinella marina KCTC 32374.</title>
        <authorList>
            <person name="Wang K."/>
        </authorList>
    </citation>
    <scope>NUCLEOTIDE SEQUENCE [LARGE SCALE GENOMIC DNA]</scope>
    <source>
        <strain evidence="2 3">MKG-38</strain>
    </source>
</reference>
<dbReference type="EMBL" id="PDLO01000008">
    <property type="protein sequence ID" value="PHK97521.1"/>
    <property type="molecule type" value="Genomic_DNA"/>
</dbReference>
<comment type="caution">
    <text evidence="2">The sequence shown here is derived from an EMBL/GenBank/DDBJ whole genome shotgun (WGS) entry which is preliminary data.</text>
</comment>
<dbReference type="Proteomes" id="UP000226437">
    <property type="component" value="Unassembled WGS sequence"/>
</dbReference>
<evidence type="ECO:0000313" key="2">
    <source>
        <dbReference type="EMBL" id="PHK97521.1"/>
    </source>
</evidence>